<dbReference type="GO" id="GO:0005634">
    <property type="term" value="C:nucleus"/>
    <property type="evidence" value="ECO:0007669"/>
    <property type="project" value="TreeGrafter"/>
</dbReference>
<sequence length="367" mass="41083">MIFAPFAIALALCSLAAILHIQQALATPFNVPFRRNSNGNAGLIALPTAQEIMSVEPGLRVDAVIGRGKYSMLGHATHNGKETLIKCSYRSFLDKTKQIYERIAQRKQAYPTDSEYILKTLASFERPLANPATPRRSNSLTNALKLRSRASTVSCALYDYTNAMTLKAYSEKDAFKTWEIAIALIYQMLKALRFLHDNNIVYHDINPENIIIMQDTNGKPYIRLVDFDMCELLDSVASKPVPKGPYRGTSQAYIPPMAVMKRKHELFRGATWTAGAMFYHLLSGRAVSGQILDKDHPLAAGTFKKSLKNTENFAIPPVLSYPDASPFPDLLARLILALLPDDLEHLYAPSEFLREYGSLEKLPKMRI</sequence>
<organism evidence="3 4">
    <name type="scientific">Syncephalis pseudoplumigaleata</name>
    <dbReference type="NCBI Taxonomy" id="1712513"/>
    <lineage>
        <taxon>Eukaryota</taxon>
        <taxon>Fungi</taxon>
        <taxon>Fungi incertae sedis</taxon>
        <taxon>Zoopagomycota</taxon>
        <taxon>Zoopagomycotina</taxon>
        <taxon>Zoopagomycetes</taxon>
        <taxon>Zoopagales</taxon>
        <taxon>Piptocephalidaceae</taxon>
        <taxon>Syncephalis</taxon>
    </lineage>
</organism>
<evidence type="ECO:0000313" key="4">
    <source>
        <dbReference type="Proteomes" id="UP000278143"/>
    </source>
</evidence>
<feature type="domain" description="Protein kinase" evidence="2">
    <location>
        <begin position="59"/>
        <end position="359"/>
    </location>
</feature>
<keyword evidence="3" id="KW-0808">Transferase</keyword>
<dbReference type="InterPro" id="IPR011009">
    <property type="entry name" value="Kinase-like_dom_sf"/>
</dbReference>
<dbReference type="PANTHER" id="PTHR44167">
    <property type="entry name" value="OVARIAN-SPECIFIC SERINE/THREONINE-PROTEIN KINASE LOK-RELATED"/>
    <property type="match status" value="1"/>
</dbReference>
<gene>
    <name evidence="3" type="ORF">SYNPS1DRAFT_30898</name>
</gene>
<evidence type="ECO:0000313" key="3">
    <source>
        <dbReference type="EMBL" id="RKP23364.1"/>
    </source>
</evidence>
<proteinExistence type="predicted"/>
<dbReference type="PANTHER" id="PTHR44167:SF24">
    <property type="entry name" value="SERINE_THREONINE-PROTEIN KINASE CHK2"/>
    <property type="match status" value="1"/>
</dbReference>
<keyword evidence="1" id="KW-0732">Signal</keyword>
<dbReference type="Proteomes" id="UP000278143">
    <property type="component" value="Unassembled WGS sequence"/>
</dbReference>
<keyword evidence="3" id="KW-0418">Kinase</keyword>
<dbReference type="GO" id="GO:0005737">
    <property type="term" value="C:cytoplasm"/>
    <property type="evidence" value="ECO:0007669"/>
    <property type="project" value="TreeGrafter"/>
</dbReference>
<feature type="signal peptide" evidence="1">
    <location>
        <begin position="1"/>
        <end position="26"/>
    </location>
</feature>
<reference evidence="4" key="1">
    <citation type="journal article" date="2018" name="Nat. Microbiol.">
        <title>Leveraging single-cell genomics to expand the fungal tree of life.</title>
        <authorList>
            <person name="Ahrendt S.R."/>
            <person name="Quandt C.A."/>
            <person name="Ciobanu D."/>
            <person name="Clum A."/>
            <person name="Salamov A."/>
            <person name="Andreopoulos B."/>
            <person name="Cheng J.F."/>
            <person name="Woyke T."/>
            <person name="Pelin A."/>
            <person name="Henrissat B."/>
            <person name="Reynolds N.K."/>
            <person name="Benny G.L."/>
            <person name="Smith M.E."/>
            <person name="James T.Y."/>
            <person name="Grigoriev I.V."/>
        </authorList>
    </citation>
    <scope>NUCLEOTIDE SEQUENCE [LARGE SCALE GENOMIC DNA]</scope>
    <source>
        <strain evidence="4">Benny S71-1</strain>
    </source>
</reference>
<dbReference type="EMBL" id="KZ991042">
    <property type="protein sequence ID" value="RKP23364.1"/>
    <property type="molecule type" value="Genomic_DNA"/>
</dbReference>
<name>A0A4P9YU76_9FUNG</name>
<dbReference type="AlphaFoldDB" id="A0A4P9YU76"/>
<feature type="chain" id="PRO_5020613754" evidence="1">
    <location>
        <begin position="27"/>
        <end position="367"/>
    </location>
</feature>
<keyword evidence="4" id="KW-1185">Reference proteome</keyword>
<dbReference type="GO" id="GO:0044773">
    <property type="term" value="P:mitotic DNA damage checkpoint signaling"/>
    <property type="evidence" value="ECO:0007669"/>
    <property type="project" value="TreeGrafter"/>
</dbReference>
<dbReference type="InterPro" id="IPR000719">
    <property type="entry name" value="Prot_kinase_dom"/>
</dbReference>
<evidence type="ECO:0000259" key="2">
    <source>
        <dbReference type="PROSITE" id="PS50011"/>
    </source>
</evidence>
<dbReference type="PROSITE" id="PS50011">
    <property type="entry name" value="PROTEIN_KINASE_DOM"/>
    <property type="match status" value="1"/>
</dbReference>
<accession>A0A4P9YU76</accession>
<dbReference type="SUPFAM" id="SSF56112">
    <property type="entry name" value="Protein kinase-like (PK-like)"/>
    <property type="match status" value="1"/>
</dbReference>
<dbReference type="SMART" id="SM00220">
    <property type="entry name" value="S_TKc"/>
    <property type="match status" value="1"/>
</dbReference>
<dbReference type="OrthoDB" id="10261027at2759"/>
<dbReference type="GO" id="GO:0005524">
    <property type="term" value="F:ATP binding"/>
    <property type="evidence" value="ECO:0007669"/>
    <property type="project" value="InterPro"/>
</dbReference>
<dbReference type="Gene3D" id="1.10.510.10">
    <property type="entry name" value="Transferase(Phosphotransferase) domain 1"/>
    <property type="match status" value="1"/>
</dbReference>
<dbReference type="GO" id="GO:0004674">
    <property type="term" value="F:protein serine/threonine kinase activity"/>
    <property type="evidence" value="ECO:0007669"/>
    <property type="project" value="TreeGrafter"/>
</dbReference>
<dbReference type="Pfam" id="PF00069">
    <property type="entry name" value="Pkinase"/>
    <property type="match status" value="1"/>
</dbReference>
<evidence type="ECO:0000256" key="1">
    <source>
        <dbReference type="SAM" id="SignalP"/>
    </source>
</evidence>
<protein>
    <submittedName>
        <fullName evidence="3">Kinase-like domain-containing protein</fullName>
    </submittedName>
</protein>